<dbReference type="Proteomes" id="UP000663970">
    <property type="component" value="Unassembled WGS sequence"/>
</dbReference>
<sequence length="114" mass="13432">MAELYSFHSFKKRKETTELIQDKRLPVAVYQSVLYYIHLDVTELQQPAFEYISTQGSLQEIYHDNRLLFLHTFQSLLVHWKLLNTPHVLPENPFAFFGTVGDLCAYIEKRVKAL</sequence>
<proteinExistence type="predicted"/>
<reference evidence="1 2" key="1">
    <citation type="submission" date="2020-12" db="EMBL/GenBank/DDBJ databases">
        <title>Oil enriched cultivation method for isolating marine PHA-producing bacteria.</title>
        <authorList>
            <person name="Zheng W."/>
            <person name="Yu S."/>
            <person name="Huang Y."/>
        </authorList>
    </citation>
    <scope>NUCLEOTIDE SEQUENCE [LARGE SCALE GENOMIC DNA]</scope>
    <source>
        <strain evidence="1 2">SY-2-6</strain>
    </source>
</reference>
<gene>
    <name evidence="1" type="ORF">JF544_02930</name>
</gene>
<protein>
    <submittedName>
        <fullName evidence="1">Uncharacterized protein</fullName>
    </submittedName>
</protein>
<accession>A0ABS3DS57</accession>
<organism evidence="1 2">
    <name type="scientific">Halobacillus kuroshimensis</name>
    <dbReference type="NCBI Taxonomy" id="302481"/>
    <lineage>
        <taxon>Bacteria</taxon>
        <taxon>Bacillati</taxon>
        <taxon>Bacillota</taxon>
        <taxon>Bacilli</taxon>
        <taxon>Bacillales</taxon>
        <taxon>Bacillaceae</taxon>
        <taxon>Halobacillus</taxon>
    </lineage>
</organism>
<keyword evidence="2" id="KW-1185">Reference proteome</keyword>
<evidence type="ECO:0000313" key="2">
    <source>
        <dbReference type="Proteomes" id="UP000663970"/>
    </source>
</evidence>
<evidence type="ECO:0000313" key="1">
    <source>
        <dbReference type="EMBL" id="MBN8234180.1"/>
    </source>
</evidence>
<name>A0ABS3DS57_9BACI</name>
<comment type="caution">
    <text evidence="1">The sequence shown here is derived from an EMBL/GenBank/DDBJ whole genome shotgun (WGS) entry which is preliminary data.</text>
</comment>
<dbReference type="EMBL" id="JAEKJY010000001">
    <property type="protein sequence ID" value="MBN8234180.1"/>
    <property type="molecule type" value="Genomic_DNA"/>
</dbReference>